<comment type="subcellular location">
    <subcellularLocation>
        <location evidence="1">Cell membrane</location>
        <topology evidence="1">Peripheral membrane protein</topology>
    </subcellularLocation>
</comment>
<keyword evidence="3" id="KW-1003">Cell membrane</keyword>
<dbReference type="GO" id="GO:0005886">
    <property type="term" value="C:plasma membrane"/>
    <property type="evidence" value="ECO:0007669"/>
    <property type="project" value="UniProtKB-SubCell"/>
</dbReference>
<dbReference type="GO" id="GO:0047355">
    <property type="term" value="F:CDP-glycerol glycerophosphotransferase activity"/>
    <property type="evidence" value="ECO:0007669"/>
    <property type="project" value="InterPro"/>
</dbReference>
<reference evidence="7 8" key="1">
    <citation type="submission" date="2018-06" db="EMBL/GenBank/DDBJ databases">
        <title>Freshwater and sediment microbial communities from various areas in North America, analyzing microbe dynamics in response to fracking.</title>
        <authorList>
            <person name="Lamendella R."/>
        </authorList>
    </citation>
    <scope>NUCLEOTIDE SEQUENCE [LARGE SCALE GENOMIC DNA]</scope>
    <source>
        <strain evidence="7 8">14_TX</strain>
    </source>
</reference>
<dbReference type="EMBL" id="QNSF01000008">
    <property type="protein sequence ID" value="RBP91523.1"/>
    <property type="molecule type" value="Genomic_DNA"/>
</dbReference>
<evidence type="ECO:0000256" key="4">
    <source>
        <dbReference type="ARBA" id="ARBA00022679"/>
    </source>
</evidence>
<dbReference type="Proteomes" id="UP000252731">
    <property type="component" value="Unassembled WGS sequence"/>
</dbReference>
<accession>A0A366JTP6</accession>
<dbReference type="Pfam" id="PF04464">
    <property type="entry name" value="Glyphos_transf"/>
    <property type="match status" value="1"/>
</dbReference>
<dbReference type="PANTHER" id="PTHR37316">
    <property type="entry name" value="TEICHOIC ACID GLYCEROL-PHOSPHATE PRIMASE"/>
    <property type="match status" value="1"/>
</dbReference>
<dbReference type="InterPro" id="IPR043149">
    <property type="entry name" value="TagF_N"/>
</dbReference>
<comment type="similarity">
    <text evidence="2">Belongs to the CDP-glycerol glycerophosphotransferase family.</text>
</comment>
<evidence type="ECO:0000256" key="5">
    <source>
        <dbReference type="ARBA" id="ARBA00022944"/>
    </source>
</evidence>
<dbReference type="InterPro" id="IPR051612">
    <property type="entry name" value="Teichoic_Acid_Biosynth"/>
</dbReference>
<dbReference type="Gene3D" id="3.40.50.11820">
    <property type="match status" value="1"/>
</dbReference>
<proteinExistence type="inferred from homology"/>
<dbReference type="InterPro" id="IPR043148">
    <property type="entry name" value="TagF_C"/>
</dbReference>
<dbReference type="Gene3D" id="3.40.50.12580">
    <property type="match status" value="1"/>
</dbReference>
<evidence type="ECO:0000256" key="1">
    <source>
        <dbReference type="ARBA" id="ARBA00004202"/>
    </source>
</evidence>
<dbReference type="GO" id="GO:0019350">
    <property type="term" value="P:teichoic acid biosynthetic process"/>
    <property type="evidence" value="ECO:0007669"/>
    <property type="project" value="UniProtKB-KW"/>
</dbReference>
<dbReference type="PANTHER" id="PTHR37316:SF3">
    <property type="entry name" value="TEICHOIC ACID GLYCEROL-PHOSPHATE TRANSFERASE"/>
    <property type="match status" value="1"/>
</dbReference>
<evidence type="ECO:0000256" key="3">
    <source>
        <dbReference type="ARBA" id="ARBA00022475"/>
    </source>
</evidence>
<organism evidence="7 8">
    <name type="scientific">Cytobacillus firmus</name>
    <name type="common">Bacillus firmus</name>
    <dbReference type="NCBI Taxonomy" id="1399"/>
    <lineage>
        <taxon>Bacteria</taxon>
        <taxon>Bacillati</taxon>
        <taxon>Bacillota</taxon>
        <taxon>Bacilli</taxon>
        <taxon>Bacillales</taxon>
        <taxon>Bacillaceae</taxon>
        <taxon>Cytobacillus</taxon>
    </lineage>
</organism>
<sequence length="399" mass="47533">MKSLKAFLLKIKKSSKVKWLYKMLFTLVGYLPADKNLIIFESFLGKQYSCNPRAIYEYLKENHPQYRMVWSVDPKYIGNFQGKELEYVKRFSVSWLFVMARAKYWVSNSRLPLWIPKPAHTTYLQTWHGTPLKKLAADIEEVHMPGTTTEQYKMNFYKESRNWDYLISPNRYSTEIFKRAFQFDKTIIESGYPRNDILINANGGQEIASLKKKYHLPADKKIILYAPTWRDDQFYSKGQYKFDIQLDLKLLREKIGDEYIVILRMHYLVAENFDLSPYKGFAYDFSNHEDIRELYLISDLLITDYSSVFFDYGNLKRPIIFYVYDIDQYRDKLRGFYYNFESKAPGPLAKTTEEVIQHIKNQVNHIAENVAFKEFYKEFCYLESGESARKVVEKVFLNK</sequence>
<protein>
    <submittedName>
        <fullName evidence="7">CDP-glycerol glycerophosphotransferase (TagB/SpsB family)</fullName>
    </submittedName>
</protein>
<evidence type="ECO:0000313" key="7">
    <source>
        <dbReference type="EMBL" id="RBP91523.1"/>
    </source>
</evidence>
<dbReference type="InterPro" id="IPR007554">
    <property type="entry name" value="Glycerophosphate_synth"/>
</dbReference>
<keyword evidence="8" id="KW-1185">Reference proteome</keyword>
<keyword evidence="6" id="KW-0472">Membrane</keyword>
<evidence type="ECO:0000256" key="2">
    <source>
        <dbReference type="ARBA" id="ARBA00010488"/>
    </source>
</evidence>
<gene>
    <name evidence="7" type="ORF">DFO70_108315</name>
</gene>
<keyword evidence="5" id="KW-0777">Teichoic acid biosynthesis</keyword>
<name>A0A366JTP6_CYTFI</name>
<dbReference type="OrthoDB" id="9811865at2"/>
<keyword evidence="4 7" id="KW-0808">Transferase</keyword>
<evidence type="ECO:0000256" key="6">
    <source>
        <dbReference type="ARBA" id="ARBA00023136"/>
    </source>
</evidence>
<dbReference type="AlphaFoldDB" id="A0A366JTP6"/>
<dbReference type="SUPFAM" id="SSF53756">
    <property type="entry name" value="UDP-Glycosyltransferase/glycogen phosphorylase"/>
    <property type="match status" value="1"/>
</dbReference>
<comment type="caution">
    <text evidence="7">The sequence shown here is derived from an EMBL/GenBank/DDBJ whole genome shotgun (WGS) entry which is preliminary data.</text>
</comment>
<evidence type="ECO:0000313" key="8">
    <source>
        <dbReference type="Proteomes" id="UP000252731"/>
    </source>
</evidence>